<proteinExistence type="predicted"/>
<dbReference type="EMBL" id="KE525218">
    <property type="protein sequence ID" value="KFB42746.1"/>
    <property type="molecule type" value="Genomic_DNA"/>
</dbReference>
<evidence type="ECO:0000313" key="2">
    <source>
        <dbReference type="EMBL" id="KFB42746.1"/>
    </source>
</evidence>
<reference evidence="3" key="2">
    <citation type="submission" date="2020-05" db="UniProtKB">
        <authorList>
            <consortium name="EnsemblMetazoa"/>
        </authorList>
    </citation>
    <scope>IDENTIFICATION</scope>
</reference>
<dbReference type="Proteomes" id="UP000030765">
    <property type="component" value="Unassembled WGS sequence"/>
</dbReference>
<name>A0A084VXQ2_ANOSI</name>
<dbReference type="AlphaFoldDB" id="A0A084VXQ2"/>
<dbReference type="EMBL" id="ATLV01018161">
    <property type="status" value="NOT_ANNOTATED_CDS"/>
    <property type="molecule type" value="Genomic_DNA"/>
</dbReference>
<protein>
    <submittedName>
        <fullName evidence="2 3">Uncharacterized protein</fullName>
    </submittedName>
</protein>
<organism evidence="2">
    <name type="scientific">Anopheles sinensis</name>
    <name type="common">Mosquito</name>
    <dbReference type="NCBI Taxonomy" id="74873"/>
    <lineage>
        <taxon>Eukaryota</taxon>
        <taxon>Metazoa</taxon>
        <taxon>Ecdysozoa</taxon>
        <taxon>Arthropoda</taxon>
        <taxon>Hexapoda</taxon>
        <taxon>Insecta</taxon>
        <taxon>Pterygota</taxon>
        <taxon>Neoptera</taxon>
        <taxon>Endopterygota</taxon>
        <taxon>Diptera</taxon>
        <taxon>Nematocera</taxon>
        <taxon>Culicoidea</taxon>
        <taxon>Culicidae</taxon>
        <taxon>Anophelinae</taxon>
        <taxon>Anopheles</taxon>
    </lineage>
</organism>
<evidence type="ECO:0000256" key="1">
    <source>
        <dbReference type="SAM" id="MobiDB-lite"/>
    </source>
</evidence>
<dbReference type="OrthoDB" id="10613828at2759"/>
<feature type="region of interest" description="Disordered" evidence="1">
    <location>
        <begin position="1"/>
        <end position="52"/>
    </location>
</feature>
<dbReference type="EnsemblMetazoa" id="ASIC010493-RA">
    <property type="protein sequence ID" value="ASIC010493-PA"/>
    <property type="gene ID" value="ASIC010493"/>
</dbReference>
<feature type="compositionally biased region" description="Low complexity" evidence="1">
    <location>
        <begin position="30"/>
        <end position="45"/>
    </location>
</feature>
<evidence type="ECO:0000313" key="3">
    <source>
        <dbReference type="EnsemblMetazoa" id="ASIC010493-PA"/>
    </source>
</evidence>
<reference evidence="2 4" key="1">
    <citation type="journal article" date="2014" name="BMC Genomics">
        <title>Genome sequence of Anopheles sinensis provides insight into genetics basis of mosquito competence for malaria parasites.</title>
        <authorList>
            <person name="Zhou D."/>
            <person name="Zhang D."/>
            <person name="Ding G."/>
            <person name="Shi L."/>
            <person name="Hou Q."/>
            <person name="Ye Y."/>
            <person name="Xu Y."/>
            <person name="Zhou H."/>
            <person name="Xiong C."/>
            <person name="Li S."/>
            <person name="Yu J."/>
            <person name="Hong S."/>
            <person name="Yu X."/>
            <person name="Zou P."/>
            <person name="Chen C."/>
            <person name="Chang X."/>
            <person name="Wang W."/>
            <person name="Lv Y."/>
            <person name="Sun Y."/>
            <person name="Ma L."/>
            <person name="Shen B."/>
            <person name="Zhu C."/>
        </authorList>
    </citation>
    <scope>NUCLEOTIDE SEQUENCE [LARGE SCALE GENOMIC DNA]</scope>
</reference>
<evidence type="ECO:0000313" key="4">
    <source>
        <dbReference type="Proteomes" id="UP000030765"/>
    </source>
</evidence>
<accession>A0A084VXQ2</accession>
<feature type="compositionally biased region" description="Polar residues" evidence="1">
    <location>
        <begin position="10"/>
        <end position="21"/>
    </location>
</feature>
<sequence length="112" mass="11577">MLADHAITTMDLQVTKQVQSATMPPPGSPVPQTGTSSSGGTLSSTLRETSFQQPVPTIPSASLVAGASHAHNIESKAAPTLTPDTVFVSTTAVDMLDFGTQSSRHIEIDSLS</sequence>
<dbReference type="VEuPathDB" id="VectorBase:ASIC010493"/>
<gene>
    <name evidence="2" type="ORF">ZHAS_00010493</name>
</gene>
<keyword evidence="4" id="KW-1185">Reference proteome</keyword>